<gene>
    <name evidence="1" type="ORF">AB6T85_00090</name>
</gene>
<proteinExistence type="predicted"/>
<comment type="caution">
    <text evidence="1">The sequence shown here is derived from an EMBL/GenBank/DDBJ whole genome shotgun (WGS) entry which is preliminary data.</text>
</comment>
<name>A0ABV4E1T3_9GAMM</name>
<accession>A0ABV4E1T3</accession>
<dbReference type="Proteomes" id="UP001565243">
    <property type="component" value="Unassembled WGS sequence"/>
</dbReference>
<protein>
    <submittedName>
        <fullName evidence="1">Uncharacterized protein</fullName>
    </submittedName>
</protein>
<dbReference type="EMBL" id="JBGFFX010000001">
    <property type="protein sequence ID" value="MEY8768840.1"/>
    <property type="molecule type" value="Genomic_DNA"/>
</dbReference>
<keyword evidence="2" id="KW-1185">Reference proteome</keyword>
<evidence type="ECO:0000313" key="1">
    <source>
        <dbReference type="EMBL" id="MEY8768840.1"/>
    </source>
</evidence>
<sequence length="43" mass="5007">MDYGLATLLSLHGTRYIYACGYWYEIMDHFFTAVDKIVAEATR</sequence>
<evidence type="ECO:0000313" key="2">
    <source>
        <dbReference type="Proteomes" id="UP001565243"/>
    </source>
</evidence>
<organism evidence="1 2">
    <name type="scientific">Erwinia aeris</name>
    <dbReference type="NCBI Taxonomy" id="3239803"/>
    <lineage>
        <taxon>Bacteria</taxon>
        <taxon>Pseudomonadati</taxon>
        <taxon>Pseudomonadota</taxon>
        <taxon>Gammaproteobacteria</taxon>
        <taxon>Enterobacterales</taxon>
        <taxon>Erwiniaceae</taxon>
        <taxon>Erwinia</taxon>
    </lineage>
</organism>
<dbReference type="RefSeq" id="WP_255416553.1">
    <property type="nucleotide sequence ID" value="NZ_JBGFFX010000001.1"/>
</dbReference>
<reference evidence="1 2" key="1">
    <citation type="submission" date="2024-07" db="EMBL/GenBank/DDBJ databases">
        <authorList>
            <person name="Hebao G."/>
        </authorList>
    </citation>
    <scope>NUCLEOTIDE SEQUENCE [LARGE SCALE GENOMIC DNA]</scope>
    <source>
        <strain evidence="1 2">ACCC 02193</strain>
    </source>
</reference>